<dbReference type="InterPro" id="IPR016177">
    <property type="entry name" value="DNA-bd_dom_sf"/>
</dbReference>
<evidence type="ECO:0000256" key="6">
    <source>
        <dbReference type="ARBA" id="ARBA00023242"/>
    </source>
</evidence>
<dbReference type="InterPro" id="IPR036955">
    <property type="entry name" value="AP2/ERF_dom_sf"/>
</dbReference>
<evidence type="ECO:0000256" key="3">
    <source>
        <dbReference type="ARBA" id="ARBA00023015"/>
    </source>
</evidence>
<dbReference type="PRINTS" id="PR00367">
    <property type="entry name" value="ETHRSPELEMNT"/>
</dbReference>
<dbReference type="AlphaFoldDB" id="A0AA89B622"/>
<dbReference type="GO" id="GO:0006952">
    <property type="term" value="P:defense response"/>
    <property type="evidence" value="ECO:0007669"/>
    <property type="project" value="UniProtKB-KW"/>
</dbReference>
<protein>
    <recommendedName>
        <fullName evidence="8">AP2/ERF domain-containing protein</fullName>
    </recommendedName>
</protein>
<sequence length="373" mass="39998">MCVSKVATPRNSGQRGEERGYEQQRATLGRGLETVLGPIFLGHSREQEMSVMVSALTRVVSGEDLVTGDDLGPGGGGGGAMSLNVGGSSFGSPSSSALLGTVGDKRVREEVGGDGFGGGAKFPQSVSRVCRAYNDFSLGGSSIRVTEGSSSGEVNSTPATETTAYTYSHTQDKSIQTGEPSRRYRGVRRRPWGKWAAEIRDPYKASRVWLGTFDTAEAAARAYDKAALKFRGNKAKLNFPENVILRQPLTNPPPTQLIVSDSPITNFHILTSPEPIVHSQPPLPPSLMNDSVYSDYRNYYNPQCFIDSTDYGRQPGSLLDQLMFSSSSSTSHGYTVSSSSSPPPSFPMLFPVNPADQLRTPCPDSGHQPSSSE</sequence>
<evidence type="ECO:0000256" key="5">
    <source>
        <dbReference type="ARBA" id="ARBA00023163"/>
    </source>
</evidence>
<organism evidence="9 10">
    <name type="scientific">Escallonia herrerae</name>
    <dbReference type="NCBI Taxonomy" id="1293975"/>
    <lineage>
        <taxon>Eukaryota</taxon>
        <taxon>Viridiplantae</taxon>
        <taxon>Streptophyta</taxon>
        <taxon>Embryophyta</taxon>
        <taxon>Tracheophyta</taxon>
        <taxon>Spermatophyta</taxon>
        <taxon>Magnoliopsida</taxon>
        <taxon>eudicotyledons</taxon>
        <taxon>Gunneridae</taxon>
        <taxon>Pentapetalae</taxon>
        <taxon>asterids</taxon>
        <taxon>campanulids</taxon>
        <taxon>Escalloniales</taxon>
        <taxon>Escalloniaceae</taxon>
        <taxon>Escallonia</taxon>
    </lineage>
</organism>
<keyword evidence="10" id="KW-1185">Reference proteome</keyword>
<accession>A0AA89B622</accession>
<dbReference type="EMBL" id="JAVXUP010000450">
    <property type="protein sequence ID" value="KAK3027643.1"/>
    <property type="molecule type" value="Genomic_DNA"/>
</dbReference>
<dbReference type="InterPro" id="IPR044808">
    <property type="entry name" value="ERF_plant"/>
</dbReference>
<evidence type="ECO:0000256" key="1">
    <source>
        <dbReference type="ARBA" id="ARBA00004123"/>
    </source>
</evidence>
<dbReference type="PANTHER" id="PTHR31190">
    <property type="entry name" value="DNA-BINDING DOMAIN"/>
    <property type="match status" value="1"/>
</dbReference>
<gene>
    <name evidence="9" type="ORF">RJ639_040250</name>
</gene>
<evidence type="ECO:0000313" key="10">
    <source>
        <dbReference type="Proteomes" id="UP001188597"/>
    </source>
</evidence>
<evidence type="ECO:0000256" key="7">
    <source>
        <dbReference type="SAM" id="MobiDB-lite"/>
    </source>
</evidence>
<dbReference type="GO" id="GO:0003700">
    <property type="term" value="F:DNA-binding transcription factor activity"/>
    <property type="evidence" value="ECO:0007669"/>
    <property type="project" value="InterPro"/>
</dbReference>
<dbReference type="GO" id="GO:0005634">
    <property type="term" value="C:nucleus"/>
    <property type="evidence" value="ECO:0007669"/>
    <property type="project" value="UniProtKB-SubCell"/>
</dbReference>
<reference evidence="9" key="1">
    <citation type="submission" date="2022-12" db="EMBL/GenBank/DDBJ databases">
        <title>Draft genome assemblies for two species of Escallonia (Escalloniales).</title>
        <authorList>
            <person name="Chanderbali A."/>
            <person name="Dervinis C."/>
            <person name="Anghel I."/>
            <person name="Soltis D."/>
            <person name="Soltis P."/>
            <person name="Zapata F."/>
        </authorList>
    </citation>
    <scope>NUCLEOTIDE SEQUENCE</scope>
    <source>
        <strain evidence="9">UCBG64.0493</strain>
        <tissue evidence="9">Leaf</tissue>
    </source>
</reference>
<dbReference type="PANTHER" id="PTHR31190:SF473">
    <property type="entry name" value="OS05G0437100 PROTEIN"/>
    <property type="match status" value="1"/>
</dbReference>
<evidence type="ECO:0000259" key="8">
    <source>
        <dbReference type="PROSITE" id="PS51032"/>
    </source>
</evidence>
<feature type="domain" description="AP2/ERF" evidence="8">
    <location>
        <begin position="183"/>
        <end position="240"/>
    </location>
</feature>
<keyword evidence="5" id="KW-0804">Transcription</keyword>
<evidence type="ECO:0000256" key="4">
    <source>
        <dbReference type="ARBA" id="ARBA00023125"/>
    </source>
</evidence>
<dbReference type="FunFam" id="3.30.730.10:FF:000001">
    <property type="entry name" value="Ethylene-responsive transcription factor 2"/>
    <property type="match status" value="1"/>
</dbReference>
<dbReference type="PROSITE" id="PS51032">
    <property type="entry name" value="AP2_ERF"/>
    <property type="match status" value="1"/>
</dbReference>
<dbReference type="Gene3D" id="3.30.730.10">
    <property type="entry name" value="AP2/ERF domain"/>
    <property type="match status" value="1"/>
</dbReference>
<comment type="subcellular location">
    <subcellularLocation>
        <location evidence="1">Nucleus</location>
    </subcellularLocation>
</comment>
<keyword evidence="3" id="KW-0805">Transcription regulation</keyword>
<feature type="region of interest" description="Disordered" evidence="7">
    <location>
        <begin position="1"/>
        <end position="23"/>
    </location>
</feature>
<keyword evidence="6" id="KW-0539">Nucleus</keyword>
<dbReference type="SMART" id="SM00380">
    <property type="entry name" value="AP2"/>
    <property type="match status" value="1"/>
</dbReference>
<dbReference type="Pfam" id="PF00847">
    <property type="entry name" value="AP2"/>
    <property type="match status" value="1"/>
</dbReference>
<comment type="caution">
    <text evidence="9">The sequence shown here is derived from an EMBL/GenBank/DDBJ whole genome shotgun (WGS) entry which is preliminary data.</text>
</comment>
<name>A0AA89B622_9ASTE</name>
<dbReference type="CDD" id="cd00018">
    <property type="entry name" value="AP2"/>
    <property type="match status" value="1"/>
</dbReference>
<evidence type="ECO:0000256" key="2">
    <source>
        <dbReference type="ARBA" id="ARBA00022821"/>
    </source>
</evidence>
<dbReference type="GO" id="GO:0003677">
    <property type="term" value="F:DNA binding"/>
    <property type="evidence" value="ECO:0007669"/>
    <property type="project" value="UniProtKB-KW"/>
</dbReference>
<dbReference type="GO" id="GO:0009873">
    <property type="term" value="P:ethylene-activated signaling pathway"/>
    <property type="evidence" value="ECO:0007669"/>
    <property type="project" value="InterPro"/>
</dbReference>
<proteinExistence type="predicted"/>
<feature type="region of interest" description="Disordered" evidence="7">
    <location>
        <begin position="330"/>
        <end position="373"/>
    </location>
</feature>
<dbReference type="Proteomes" id="UP001188597">
    <property type="component" value="Unassembled WGS sequence"/>
</dbReference>
<keyword evidence="4" id="KW-0238">DNA-binding</keyword>
<keyword evidence="2" id="KW-0611">Plant defense</keyword>
<evidence type="ECO:0000313" key="9">
    <source>
        <dbReference type="EMBL" id="KAK3027643.1"/>
    </source>
</evidence>
<feature type="compositionally biased region" description="Low complexity" evidence="7">
    <location>
        <begin position="330"/>
        <end position="340"/>
    </location>
</feature>
<dbReference type="SUPFAM" id="SSF54171">
    <property type="entry name" value="DNA-binding domain"/>
    <property type="match status" value="1"/>
</dbReference>
<dbReference type="InterPro" id="IPR001471">
    <property type="entry name" value="AP2/ERF_dom"/>
</dbReference>